<evidence type="ECO:0000313" key="3">
    <source>
        <dbReference type="Proteomes" id="UP001215280"/>
    </source>
</evidence>
<evidence type="ECO:0000256" key="1">
    <source>
        <dbReference type="SAM" id="MobiDB-lite"/>
    </source>
</evidence>
<feature type="compositionally biased region" description="Low complexity" evidence="1">
    <location>
        <begin position="154"/>
        <end position="174"/>
    </location>
</feature>
<gene>
    <name evidence="2" type="ORF">DFH07DRAFT_956481</name>
</gene>
<feature type="compositionally biased region" description="Pro residues" evidence="1">
    <location>
        <begin position="117"/>
        <end position="135"/>
    </location>
</feature>
<feature type="compositionally biased region" description="Low complexity" evidence="1">
    <location>
        <begin position="136"/>
        <end position="146"/>
    </location>
</feature>
<accession>A0AAD7JFL9</accession>
<dbReference type="Proteomes" id="UP001215280">
    <property type="component" value="Unassembled WGS sequence"/>
</dbReference>
<organism evidence="2 3">
    <name type="scientific">Mycena maculata</name>
    <dbReference type="NCBI Taxonomy" id="230809"/>
    <lineage>
        <taxon>Eukaryota</taxon>
        <taxon>Fungi</taxon>
        <taxon>Dikarya</taxon>
        <taxon>Basidiomycota</taxon>
        <taxon>Agaricomycotina</taxon>
        <taxon>Agaricomycetes</taxon>
        <taxon>Agaricomycetidae</taxon>
        <taxon>Agaricales</taxon>
        <taxon>Marasmiineae</taxon>
        <taxon>Mycenaceae</taxon>
        <taxon>Mycena</taxon>
    </lineage>
</organism>
<evidence type="ECO:0000313" key="2">
    <source>
        <dbReference type="EMBL" id="KAJ7763676.1"/>
    </source>
</evidence>
<reference evidence="2" key="1">
    <citation type="submission" date="2023-03" db="EMBL/GenBank/DDBJ databases">
        <title>Massive genome expansion in bonnet fungi (Mycena s.s.) driven by repeated elements and novel gene families across ecological guilds.</title>
        <authorList>
            <consortium name="Lawrence Berkeley National Laboratory"/>
            <person name="Harder C.B."/>
            <person name="Miyauchi S."/>
            <person name="Viragh M."/>
            <person name="Kuo A."/>
            <person name="Thoen E."/>
            <person name="Andreopoulos B."/>
            <person name="Lu D."/>
            <person name="Skrede I."/>
            <person name="Drula E."/>
            <person name="Henrissat B."/>
            <person name="Morin E."/>
            <person name="Kohler A."/>
            <person name="Barry K."/>
            <person name="LaButti K."/>
            <person name="Morin E."/>
            <person name="Salamov A."/>
            <person name="Lipzen A."/>
            <person name="Mereny Z."/>
            <person name="Hegedus B."/>
            <person name="Baldrian P."/>
            <person name="Stursova M."/>
            <person name="Weitz H."/>
            <person name="Taylor A."/>
            <person name="Grigoriev I.V."/>
            <person name="Nagy L.G."/>
            <person name="Martin F."/>
            <person name="Kauserud H."/>
        </authorList>
    </citation>
    <scope>NUCLEOTIDE SEQUENCE</scope>
    <source>
        <strain evidence="2">CBHHK188m</strain>
    </source>
</reference>
<dbReference type="EMBL" id="JARJLG010000040">
    <property type="protein sequence ID" value="KAJ7763676.1"/>
    <property type="molecule type" value="Genomic_DNA"/>
</dbReference>
<sequence>MTNVEKTSQTERRRHPTLMLKTSLYELRDAAVEGTNPGNPHQNQNCHIHPNPARGHVHGFITLGLRSSPAATIENKGTHPTAPPIHPLSLASLIGNAYGPDNNEDSPIDHAFFRPNSPSPAPSASPAPHCPPSPSPSINHSPRSSPAPTRLMRSPSPSASAAPASPTATLTALPNNNYPMDLENTNEEARMAYLATVSTCAAENPHRPSPMHDPANLQAMPQYNRIQANDAAWPSPLIPDHVALQGVSTKHLTAIAAKPQEFLAAMLFCYGADLAEKHKNVHSEVLARLEEVVGKGKSREGRQVRPPIAWIIRCRNAEARKLLTDQATYGCTPTIGFHITIFNPKLLSWCAKFWATDIMDTPIVTGRRLCWAVREGIRTTSALFSSFDCMTQGGNMCSCDQCLINFGAAFEAWDLRGGGDDDDDKRDRWGAPRGYAARACEAASKKSEALHCPMLVHASLTYVFYATILSLGQSSAPTYVTCTVHTSSST</sequence>
<dbReference type="AlphaFoldDB" id="A0AAD7JFL9"/>
<keyword evidence="3" id="KW-1185">Reference proteome</keyword>
<proteinExistence type="predicted"/>
<name>A0AAD7JFL9_9AGAR</name>
<feature type="region of interest" description="Disordered" evidence="1">
    <location>
        <begin position="96"/>
        <end position="181"/>
    </location>
</feature>
<comment type="caution">
    <text evidence="2">The sequence shown here is derived from an EMBL/GenBank/DDBJ whole genome shotgun (WGS) entry which is preliminary data.</text>
</comment>
<protein>
    <submittedName>
        <fullName evidence="2">Uncharacterized protein</fullName>
    </submittedName>
</protein>